<proteinExistence type="predicted"/>
<accession>A0AAD7I5E0</accession>
<evidence type="ECO:0000313" key="3">
    <source>
        <dbReference type="Proteomes" id="UP001215598"/>
    </source>
</evidence>
<feature type="region of interest" description="Disordered" evidence="1">
    <location>
        <begin position="53"/>
        <end position="115"/>
    </location>
</feature>
<comment type="caution">
    <text evidence="2">The sequence shown here is derived from an EMBL/GenBank/DDBJ whole genome shotgun (WGS) entry which is preliminary data.</text>
</comment>
<dbReference type="Proteomes" id="UP001215598">
    <property type="component" value="Unassembled WGS sequence"/>
</dbReference>
<gene>
    <name evidence="2" type="ORF">B0H16DRAFT_132411</name>
</gene>
<dbReference type="AlphaFoldDB" id="A0AAD7I5E0"/>
<name>A0AAD7I5E0_9AGAR</name>
<evidence type="ECO:0000256" key="1">
    <source>
        <dbReference type="SAM" id="MobiDB-lite"/>
    </source>
</evidence>
<evidence type="ECO:0000313" key="2">
    <source>
        <dbReference type="EMBL" id="KAJ7735319.1"/>
    </source>
</evidence>
<reference evidence="2" key="1">
    <citation type="submission" date="2023-03" db="EMBL/GenBank/DDBJ databases">
        <title>Massive genome expansion in bonnet fungi (Mycena s.s.) driven by repeated elements and novel gene families across ecological guilds.</title>
        <authorList>
            <consortium name="Lawrence Berkeley National Laboratory"/>
            <person name="Harder C.B."/>
            <person name="Miyauchi S."/>
            <person name="Viragh M."/>
            <person name="Kuo A."/>
            <person name="Thoen E."/>
            <person name="Andreopoulos B."/>
            <person name="Lu D."/>
            <person name="Skrede I."/>
            <person name="Drula E."/>
            <person name="Henrissat B."/>
            <person name="Morin E."/>
            <person name="Kohler A."/>
            <person name="Barry K."/>
            <person name="LaButti K."/>
            <person name="Morin E."/>
            <person name="Salamov A."/>
            <person name="Lipzen A."/>
            <person name="Mereny Z."/>
            <person name="Hegedus B."/>
            <person name="Baldrian P."/>
            <person name="Stursova M."/>
            <person name="Weitz H."/>
            <person name="Taylor A."/>
            <person name="Grigoriev I.V."/>
            <person name="Nagy L.G."/>
            <person name="Martin F."/>
            <person name="Kauserud H."/>
        </authorList>
    </citation>
    <scope>NUCLEOTIDE SEQUENCE</scope>
    <source>
        <strain evidence="2">CBHHK182m</strain>
    </source>
</reference>
<dbReference type="EMBL" id="JARKIB010000127">
    <property type="protein sequence ID" value="KAJ7735319.1"/>
    <property type="molecule type" value="Genomic_DNA"/>
</dbReference>
<feature type="compositionally biased region" description="Basic and acidic residues" evidence="1">
    <location>
        <begin position="90"/>
        <end position="102"/>
    </location>
</feature>
<sequence length="115" mass="12746">MSDNTCTNATWAAVSFIPLAQILEREFFVRLFVSQNAYEGWGRLLKSLIEARARAAGDAPPRRPAPSCSRSPPFLHRDSTTRRLTQAPQTRERERGEQRGERWGGGTESNDGGGG</sequence>
<feature type="compositionally biased region" description="Gly residues" evidence="1">
    <location>
        <begin position="103"/>
        <end position="115"/>
    </location>
</feature>
<organism evidence="2 3">
    <name type="scientific">Mycena metata</name>
    <dbReference type="NCBI Taxonomy" id="1033252"/>
    <lineage>
        <taxon>Eukaryota</taxon>
        <taxon>Fungi</taxon>
        <taxon>Dikarya</taxon>
        <taxon>Basidiomycota</taxon>
        <taxon>Agaricomycotina</taxon>
        <taxon>Agaricomycetes</taxon>
        <taxon>Agaricomycetidae</taxon>
        <taxon>Agaricales</taxon>
        <taxon>Marasmiineae</taxon>
        <taxon>Mycenaceae</taxon>
        <taxon>Mycena</taxon>
    </lineage>
</organism>
<protein>
    <submittedName>
        <fullName evidence="2">Uncharacterized protein</fullName>
    </submittedName>
</protein>
<feature type="compositionally biased region" description="Low complexity" evidence="1">
    <location>
        <begin position="56"/>
        <end position="73"/>
    </location>
</feature>
<keyword evidence="3" id="KW-1185">Reference proteome</keyword>